<comment type="similarity">
    <text evidence="2 9">Belongs to the MGMT family.</text>
</comment>
<evidence type="ECO:0000256" key="7">
    <source>
        <dbReference type="ARBA" id="ARBA00023204"/>
    </source>
</evidence>
<feature type="domain" description="Methylated-DNA-[protein]-cysteine S-methyltransferase DNA binding" evidence="10">
    <location>
        <begin position="87"/>
        <end position="166"/>
    </location>
</feature>
<accession>A0AAW9NKT5</accession>
<dbReference type="GO" id="GO:0005737">
    <property type="term" value="C:cytoplasm"/>
    <property type="evidence" value="ECO:0007669"/>
    <property type="project" value="UniProtKB-SubCell"/>
</dbReference>
<comment type="miscellaneous">
    <text evidence="9">This enzyme catalyzes only one turnover and therefore is not strictly catalytic. According to one definition, an enzyme is a biocatalyst that acts repeatedly and over many reaction cycles.</text>
</comment>
<dbReference type="Proteomes" id="UP001344888">
    <property type="component" value="Unassembled WGS sequence"/>
</dbReference>
<gene>
    <name evidence="12" type="ORF">P9B03_05525</name>
</gene>
<keyword evidence="7 9" id="KW-0234">DNA repair</keyword>
<dbReference type="InterPro" id="IPR036631">
    <property type="entry name" value="MGMT_N_sf"/>
</dbReference>
<dbReference type="NCBIfam" id="TIGR00589">
    <property type="entry name" value="ogt"/>
    <property type="match status" value="1"/>
</dbReference>
<dbReference type="FunFam" id="1.10.10.10:FF:000214">
    <property type="entry name" value="Methylated-DNA--protein-cysteine methyltransferase"/>
    <property type="match status" value="1"/>
</dbReference>
<dbReference type="InterPro" id="IPR001497">
    <property type="entry name" value="MethylDNA_cys_MeTrfase_AS"/>
</dbReference>
<evidence type="ECO:0000259" key="11">
    <source>
        <dbReference type="Pfam" id="PF02870"/>
    </source>
</evidence>
<comment type="catalytic activity">
    <reaction evidence="8 9">
        <text>a 6-O-methyl-2'-deoxyguanosine in DNA + L-cysteinyl-[protein] = S-methyl-L-cysteinyl-[protein] + a 2'-deoxyguanosine in DNA</text>
        <dbReference type="Rhea" id="RHEA:24000"/>
        <dbReference type="Rhea" id="RHEA-COMP:10131"/>
        <dbReference type="Rhea" id="RHEA-COMP:10132"/>
        <dbReference type="Rhea" id="RHEA-COMP:11367"/>
        <dbReference type="Rhea" id="RHEA-COMP:11368"/>
        <dbReference type="ChEBI" id="CHEBI:29950"/>
        <dbReference type="ChEBI" id="CHEBI:82612"/>
        <dbReference type="ChEBI" id="CHEBI:85445"/>
        <dbReference type="ChEBI" id="CHEBI:85448"/>
        <dbReference type="EC" id="2.1.1.63"/>
    </reaction>
</comment>
<dbReference type="Pfam" id="PF02870">
    <property type="entry name" value="Methyltransf_1N"/>
    <property type="match status" value="1"/>
</dbReference>
<comment type="subcellular location">
    <subcellularLocation>
        <location evidence="9">Cytoplasm</location>
    </subcellularLocation>
</comment>
<sequence length="168" mass="18994">MPQQIYWTNFCYGDIQFVIAAMQQGLCYTGSLHENEEELVTWVDKRYKGSEVKEDAEKLMLYTQQFTEYFQGQRQQFDFAIHYKGTPFQESVWRELQQIPYGEVCTYSDIASRIGNPKAVRAVGGAIGANPVIIVVPCHRVIGKDGTLTGFSAGIELKKALLAVEGQR</sequence>
<dbReference type="InterPro" id="IPR036388">
    <property type="entry name" value="WH-like_DNA-bd_sf"/>
</dbReference>
<dbReference type="EMBL" id="JARSFG010000007">
    <property type="protein sequence ID" value="MEC1177937.1"/>
    <property type="molecule type" value="Genomic_DNA"/>
</dbReference>
<proteinExistence type="inferred from homology"/>
<evidence type="ECO:0000256" key="5">
    <source>
        <dbReference type="ARBA" id="ARBA00022679"/>
    </source>
</evidence>
<dbReference type="PROSITE" id="PS00374">
    <property type="entry name" value="MGMT"/>
    <property type="match status" value="1"/>
</dbReference>
<dbReference type="AlphaFoldDB" id="A0AAW9NKT5"/>
<dbReference type="HAMAP" id="MF_00772">
    <property type="entry name" value="OGT"/>
    <property type="match status" value="1"/>
</dbReference>
<dbReference type="GO" id="GO:0006307">
    <property type="term" value="P:DNA alkylation repair"/>
    <property type="evidence" value="ECO:0007669"/>
    <property type="project" value="UniProtKB-UniRule"/>
</dbReference>
<dbReference type="Pfam" id="PF01035">
    <property type="entry name" value="DNA_binding_1"/>
    <property type="match status" value="1"/>
</dbReference>
<evidence type="ECO:0000259" key="10">
    <source>
        <dbReference type="Pfam" id="PF01035"/>
    </source>
</evidence>
<name>A0AAW9NKT5_9BACL</name>
<dbReference type="CDD" id="cd06445">
    <property type="entry name" value="ATase"/>
    <property type="match status" value="1"/>
</dbReference>
<evidence type="ECO:0000256" key="1">
    <source>
        <dbReference type="ARBA" id="ARBA00001286"/>
    </source>
</evidence>
<dbReference type="EC" id="2.1.1.63" evidence="9"/>
<dbReference type="RefSeq" id="WP_326122441.1">
    <property type="nucleotide sequence ID" value="NZ_JARSFG010000007.1"/>
</dbReference>
<dbReference type="PANTHER" id="PTHR10815:SF12">
    <property type="entry name" value="METHYLATED-DNA--PROTEIN-CYSTEINE METHYLTRANSFERASE, INDUCIBLE"/>
    <property type="match status" value="1"/>
</dbReference>
<reference evidence="12 13" key="1">
    <citation type="submission" date="2023-03" db="EMBL/GenBank/DDBJ databases">
        <title>Bacillus Genome Sequencing.</title>
        <authorList>
            <person name="Dunlap C."/>
        </authorList>
    </citation>
    <scope>NUCLEOTIDE SEQUENCE [LARGE SCALE GENOMIC DNA]</scope>
    <source>
        <strain evidence="12 13">B-59205</strain>
    </source>
</reference>
<dbReference type="SUPFAM" id="SSF53155">
    <property type="entry name" value="Methylated DNA-protein cysteine methyltransferase domain"/>
    <property type="match status" value="1"/>
</dbReference>
<evidence type="ECO:0000256" key="9">
    <source>
        <dbReference type="HAMAP-Rule" id="MF_00772"/>
    </source>
</evidence>
<dbReference type="GO" id="GO:0032259">
    <property type="term" value="P:methylation"/>
    <property type="evidence" value="ECO:0007669"/>
    <property type="project" value="UniProtKB-KW"/>
</dbReference>
<comment type="caution">
    <text evidence="12">The sequence shown here is derived from an EMBL/GenBank/DDBJ whole genome shotgun (WGS) entry which is preliminary data.</text>
</comment>
<dbReference type="InterPro" id="IPR036217">
    <property type="entry name" value="MethylDNA_cys_MeTrfase_DNAb"/>
</dbReference>
<organism evidence="12 13">
    <name type="scientific">Metasolibacillus meyeri</name>
    <dbReference type="NCBI Taxonomy" id="1071052"/>
    <lineage>
        <taxon>Bacteria</taxon>
        <taxon>Bacillati</taxon>
        <taxon>Bacillota</taxon>
        <taxon>Bacilli</taxon>
        <taxon>Bacillales</taxon>
        <taxon>Caryophanaceae</taxon>
        <taxon>Metasolibacillus</taxon>
    </lineage>
</organism>
<dbReference type="SUPFAM" id="SSF46767">
    <property type="entry name" value="Methylated DNA-protein cysteine methyltransferase, C-terminal domain"/>
    <property type="match status" value="1"/>
</dbReference>
<evidence type="ECO:0000313" key="12">
    <source>
        <dbReference type="EMBL" id="MEC1177937.1"/>
    </source>
</evidence>
<keyword evidence="5 9" id="KW-0808">Transferase</keyword>
<comment type="catalytic activity">
    <reaction evidence="1 9">
        <text>a 4-O-methyl-thymidine in DNA + L-cysteinyl-[protein] = a thymidine in DNA + S-methyl-L-cysteinyl-[protein]</text>
        <dbReference type="Rhea" id="RHEA:53428"/>
        <dbReference type="Rhea" id="RHEA-COMP:10131"/>
        <dbReference type="Rhea" id="RHEA-COMP:10132"/>
        <dbReference type="Rhea" id="RHEA-COMP:13555"/>
        <dbReference type="Rhea" id="RHEA-COMP:13556"/>
        <dbReference type="ChEBI" id="CHEBI:29950"/>
        <dbReference type="ChEBI" id="CHEBI:82612"/>
        <dbReference type="ChEBI" id="CHEBI:137386"/>
        <dbReference type="ChEBI" id="CHEBI:137387"/>
        <dbReference type="EC" id="2.1.1.63"/>
    </reaction>
</comment>
<keyword evidence="4 9" id="KW-0489">Methyltransferase</keyword>
<comment type="function">
    <text evidence="9">Involved in the cellular defense against the biological effects of O6-methylguanine (O6-MeG) and O4-methylthymine (O4-MeT) in DNA. Repairs the methylated nucleobase in DNA by stoichiometrically transferring the methyl group to a cysteine residue in the enzyme. This is a suicide reaction: the enzyme is irreversibly inactivated.</text>
</comment>
<evidence type="ECO:0000256" key="4">
    <source>
        <dbReference type="ARBA" id="ARBA00022603"/>
    </source>
</evidence>
<evidence type="ECO:0000256" key="3">
    <source>
        <dbReference type="ARBA" id="ARBA00022490"/>
    </source>
</evidence>
<dbReference type="Gene3D" id="1.10.10.10">
    <property type="entry name" value="Winged helix-like DNA-binding domain superfamily/Winged helix DNA-binding domain"/>
    <property type="match status" value="1"/>
</dbReference>
<keyword evidence="13" id="KW-1185">Reference proteome</keyword>
<feature type="domain" description="Methylguanine DNA methyltransferase ribonuclease-like" evidence="11">
    <location>
        <begin position="19"/>
        <end position="81"/>
    </location>
</feature>
<evidence type="ECO:0000313" key="13">
    <source>
        <dbReference type="Proteomes" id="UP001344888"/>
    </source>
</evidence>
<dbReference type="InterPro" id="IPR008332">
    <property type="entry name" value="MethylG_MeTrfase_N"/>
</dbReference>
<feature type="active site" description="Nucleophile; methyl group acceptor" evidence="9">
    <location>
        <position position="138"/>
    </location>
</feature>
<evidence type="ECO:0000256" key="2">
    <source>
        <dbReference type="ARBA" id="ARBA00008711"/>
    </source>
</evidence>
<protein>
    <recommendedName>
        <fullName evidence="9">Methylated-DNA--protein-cysteine methyltransferase</fullName>
        <ecNumber evidence="9">2.1.1.63</ecNumber>
    </recommendedName>
    <alternativeName>
        <fullName evidence="9">6-O-methylguanine-DNA methyltransferase</fullName>
        <shortName evidence="9">MGMT</shortName>
    </alternativeName>
    <alternativeName>
        <fullName evidence="9">O-6-methylguanine-DNA-alkyltransferase</fullName>
    </alternativeName>
</protein>
<dbReference type="InterPro" id="IPR023546">
    <property type="entry name" value="MGMT"/>
</dbReference>
<keyword evidence="3 9" id="KW-0963">Cytoplasm</keyword>
<dbReference type="Gene3D" id="3.30.160.70">
    <property type="entry name" value="Methylated DNA-protein cysteine methyltransferase domain"/>
    <property type="match status" value="1"/>
</dbReference>
<evidence type="ECO:0000256" key="8">
    <source>
        <dbReference type="ARBA" id="ARBA00049348"/>
    </source>
</evidence>
<dbReference type="InterPro" id="IPR014048">
    <property type="entry name" value="MethylDNA_cys_MeTrfase_DNA-bd"/>
</dbReference>
<keyword evidence="6 9" id="KW-0227">DNA damage</keyword>
<dbReference type="PANTHER" id="PTHR10815">
    <property type="entry name" value="METHYLATED-DNA--PROTEIN-CYSTEINE METHYLTRANSFERASE"/>
    <property type="match status" value="1"/>
</dbReference>
<dbReference type="GO" id="GO:0003908">
    <property type="term" value="F:methylated-DNA-[protein]-cysteine S-methyltransferase activity"/>
    <property type="evidence" value="ECO:0007669"/>
    <property type="project" value="UniProtKB-UniRule"/>
</dbReference>
<evidence type="ECO:0000256" key="6">
    <source>
        <dbReference type="ARBA" id="ARBA00022763"/>
    </source>
</evidence>